<sequence length="283" mass="33173">MLIGKKNKDLRKSRIRPDKIYGNNLKSLKSRRQQLCEKVKDFCDIELTACFVHTARHGYKVNIDSDAGDGLYFSSNNELFHTETIQNKILHYPEVKNAEVSEKFSDDFMKPLPACNVDQNQEIINNENMIDSNGEPKTRTRTFIPRKKILTKEMALQTITGQDVENMFKKVNLYDNYKKNLLQNRSFIIRVYDDVKVIAIMNDYDDESGEFRSSDYVKTSRDLFENGYFYTCTCRIYCTLLESLDNDMQQYDALDENGIKCMHCRFLHQEVSPNLHRDEQANM</sequence>
<proteinExistence type="predicted"/>
<evidence type="ECO:0000313" key="2">
    <source>
        <dbReference type="Proteomes" id="UP000683360"/>
    </source>
</evidence>
<protein>
    <submittedName>
        <fullName evidence="1">Uncharacterized protein</fullName>
    </submittedName>
</protein>
<dbReference type="OrthoDB" id="10289925at2759"/>
<comment type="caution">
    <text evidence="1">The sequence shown here is derived from an EMBL/GenBank/DDBJ whole genome shotgun (WGS) entry which is preliminary data.</text>
</comment>
<organism evidence="1 2">
    <name type="scientific">Mytilus edulis</name>
    <name type="common">Blue mussel</name>
    <dbReference type="NCBI Taxonomy" id="6550"/>
    <lineage>
        <taxon>Eukaryota</taxon>
        <taxon>Metazoa</taxon>
        <taxon>Spiralia</taxon>
        <taxon>Lophotrochozoa</taxon>
        <taxon>Mollusca</taxon>
        <taxon>Bivalvia</taxon>
        <taxon>Autobranchia</taxon>
        <taxon>Pteriomorphia</taxon>
        <taxon>Mytilida</taxon>
        <taxon>Mytiloidea</taxon>
        <taxon>Mytilidae</taxon>
        <taxon>Mytilinae</taxon>
        <taxon>Mytilus</taxon>
    </lineage>
</organism>
<accession>A0A8S3SRX7</accession>
<dbReference type="AlphaFoldDB" id="A0A8S3SRX7"/>
<dbReference type="Proteomes" id="UP000683360">
    <property type="component" value="Unassembled WGS sequence"/>
</dbReference>
<evidence type="ECO:0000313" key="1">
    <source>
        <dbReference type="EMBL" id="CAG2224546.1"/>
    </source>
</evidence>
<dbReference type="EMBL" id="CAJPWZ010001808">
    <property type="protein sequence ID" value="CAG2224546.1"/>
    <property type="molecule type" value="Genomic_DNA"/>
</dbReference>
<keyword evidence="2" id="KW-1185">Reference proteome</keyword>
<reference evidence="1" key="1">
    <citation type="submission" date="2021-03" db="EMBL/GenBank/DDBJ databases">
        <authorList>
            <person name="Bekaert M."/>
        </authorList>
    </citation>
    <scope>NUCLEOTIDE SEQUENCE</scope>
</reference>
<gene>
    <name evidence="1" type="ORF">MEDL_37746</name>
</gene>
<name>A0A8S3SRX7_MYTED</name>